<evidence type="ECO:0000259" key="3">
    <source>
        <dbReference type="SMART" id="SM00829"/>
    </source>
</evidence>
<protein>
    <submittedName>
        <fullName evidence="4">Zinc-binding oxidoreductase ToxD</fullName>
    </submittedName>
</protein>
<comment type="similarity">
    <text evidence="1">Belongs to the zinc-containing alcohol dehydrogenase family.</text>
</comment>
<accession>F2RUQ7</accession>
<organism evidence="4 5">
    <name type="scientific">Trichophyton tonsurans (strain CBS 112818)</name>
    <name type="common">Scalp ringworm fungus</name>
    <dbReference type="NCBI Taxonomy" id="647933"/>
    <lineage>
        <taxon>Eukaryota</taxon>
        <taxon>Fungi</taxon>
        <taxon>Dikarya</taxon>
        <taxon>Ascomycota</taxon>
        <taxon>Pezizomycotina</taxon>
        <taxon>Eurotiomycetes</taxon>
        <taxon>Eurotiomycetidae</taxon>
        <taxon>Onygenales</taxon>
        <taxon>Arthrodermataceae</taxon>
        <taxon>Trichophyton</taxon>
    </lineage>
</organism>
<dbReference type="SUPFAM" id="SSF50129">
    <property type="entry name" value="GroES-like"/>
    <property type="match status" value="1"/>
</dbReference>
<dbReference type="InterPro" id="IPR020843">
    <property type="entry name" value="ER"/>
</dbReference>
<evidence type="ECO:0000313" key="4">
    <source>
        <dbReference type="EMBL" id="EGD95121.1"/>
    </source>
</evidence>
<gene>
    <name evidence="4" type="ORF">TESG_02613</name>
</gene>
<dbReference type="InterPro" id="IPR011032">
    <property type="entry name" value="GroES-like_sf"/>
</dbReference>
<sequence length="345" mass="36945">MGSSRKVIAVLGPGRAEVVDRPLPVVRDRFMLKHIDAGVVGAVVGCDYSGIVEAIGKGVRKKFKRSDRVYGVVHGCNRQEPDDGAFGNYILVKADVQSHIPDNLSFEEAATLGVGIITVCQGLYLGLGLDLPTSPSFKRTPVLIYGGSTATGSLGIQFAKLSGFAPIAVCSPRNFEFVKRLGAVAAFDYHDLDCGLKIREFTGNKLKLAWDTISLPASARICAHAISTGPGGRYFALLPEPCPRDDVESSYTMAYYMFGEKVQMSEDGPVIPPDHSGFRYAKEFVSMANQLLADGKIKVHPQQVCGGGLAGALEGLEMMRDGKVTGSKLVYRVAETPGLEPPDST</sequence>
<keyword evidence="2" id="KW-0560">Oxidoreductase</keyword>
<dbReference type="CDD" id="cd08249">
    <property type="entry name" value="enoyl_reductase_like"/>
    <property type="match status" value="1"/>
</dbReference>
<reference evidence="5" key="1">
    <citation type="journal article" date="2012" name="MBio">
        <title>Comparative genome analysis of Trichophyton rubrum and related dermatophytes reveals candidate genes involved in infection.</title>
        <authorList>
            <person name="Martinez D.A."/>
            <person name="Oliver B.G."/>
            <person name="Graeser Y."/>
            <person name="Goldberg J.M."/>
            <person name="Li W."/>
            <person name="Martinez-Rossi N.M."/>
            <person name="Monod M."/>
            <person name="Shelest E."/>
            <person name="Barton R.C."/>
            <person name="Birch E."/>
            <person name="Brakhage A.A."/>
            <person name="Chen Z."/>
            <person name="Gurr S.J."/>
            <person name="Heiman D."/>
            <person name="Heitman J."/>
            <person name="Kosti I."/>
            <person name="Rossi A."/>
            <person name="Saif S."/>
            <person name="Samalova M."/>
            <person name="Saunders C.W."/>
            <person name="Shea T."/>
            <person name="Summerbell R.C."/>
            <person name="Xu J."/>
            <person name="Young S."/>
            <person name="Zeng Q."/>
            <person name="Birren B.W."/>
            <person name="Cuomo C.A."/>
            <person name="White T.C."/>
        </authorList>
    </citation>
    <scope>NUCLEOTIDE SEQUENCE [LARGE SCALE GENOMIC DNA]</scope>
    <source>
        <strain evidence="5">CBS 112818</strain>
    </source>
</reference>
<dbReference type="InterPro" id="IPR036291">
    <property type="entry name" value="NAD(P)-bd_dom_sf"/>
</dbReference>
<dbReference type="EMBL" id="GG698486">
    <property type="protein sequence ID" value="EGD95121.1"/>
    <property type="molecule type" value="Genomic_DNA"/>
</dbReference>
<keyword evidence="5" id="KW-1185">Reference proteome</keyword>
<dbReference type="InterPro" id="IPR047122">
    <property type="entry name" value="Trans-enoyl_RdTase-like"/>
</dbReference>
<dbReference type="Gene3D" id="3.90.180.10">
    <property type="entry name" value="Medium-chain alcohol dehydrogenases, catalytic domain"/>
    <property type="match status" value="1"/>
</dbReference>
<dbReference type="OrthoDB" id="3233595at2759"/>
<dbReference type="AlphaFoldDB" id="F2RUQ7"/>
<dbReference type="SUPFAM" id="SSF51735">
    <property type="entry name" value="NAD(P)-binding Rossmann-fold domains"/>
    <property type="match status" value="1"/>
</dbReference>
<dbReference type="SMART" id="SM00829">
    <property type="entry name" value="PKS_ER"/>
    <property type="match status" value="1"/>
</dbReference>
<proteinExistence type="inferred from homology"/>
<dbReference type="GO" id="GO:0016651">
    <property type="term" value="F:oxidoreductase activity, acting on NAD(P)H"/>
    <property type="evidence" value="ECO:0007669"/>
    <property type="project" value="InterPro"/>
</dbReference>
<dbReference type="PANTHER" id="PTHR45348:SF2">
    <property type="entry name" value="ZINC-TYPE ALCOHOL DEHYDROGENASE-LIKE PROTEIN C2E1P3.01"/>
    <property type="match status" value="1"/>
</dbReference>
<name>F2RUQ7_TRIT1</name>
<evidence type="ECO:0000313" key="5">
    <source>
        <dbReference type="Proteomes" id="UP000009172"/>
    </source>
</evidence>
<evidence type="ECO:0000256" key="1">
    <source>
        <dbReference type="ARBA" id="ARBA00008072"/>
    </source>
</evidence>
<dbReference type="HOGENOM" id="CLU_026673_16_1_1"/>
<dbReference type="Proteomes" id="UP000009172">
    <property type="component" value="Unassembled WGS sequence"/>
</dbReference>
<dbReference type="Gene3D" id="3.40.50.720">
    <property type="entry name" value="NAD(P)-binding Rossmann-like Domain"/>
    <property type="match status" value="1"/>
</dbReference>
<dbReference type="PANTHER" id="PTHR45348">
    <property type="entry name" value="HYPOTHETICAL OXIDOREDUCTASE (EUROFUNG)"/>
    <property type="match status" value="1"/>
</dbReference>
<feature type="domain" description="Enoyl reductase (ER)" evidence="3">
    <location>
        <begin position="6"/>
        <end position="330"/>
    </location>
</feature>
<evidence type="ECO:0000256" key="2">
    <source>
        <dbReference type="ARBA" id="ARBA00023002"/>
    </source>
</evidence>